<evidence type="ECO:0000256" key="1">
    <source>
        <dbReference type="ARBA" id="ARBA00004167"/>
    </source>
</evidence>
<dbReference type="FunCoup" id="A0A1U7YTC9">
    <property type="interactions" value="1"/>
</dbReference>
<organism evidence="5 6">
    <name type="scientific">Nelumbo nucifera</name>
    <name type="common">Sacred lotus</name>
    <dbReference type="NCBI Taxonomy" id="4432"/>
    <lineage>
        <taxon>Eukaryota</taxon>
        <taxon>Viridiplantae</taxon>
        <taxon>Streptophyta</taxon>
        <taxon>Embryophyta</taxon>
        <taxon>Tracheophyta</taxon>
        <taxon>Spermatophyta</taxon>
        <taxon>Magnoliopsida</taxon>
        <taxon>Proteales</taxon>
        <taxon>Nelumbonaceae</taxon>
        <taxon>Nelumbo</taxon>
    </lineage>
</organism>
<keyword evidence="4" id="KW-0472">Membrane</keyword>
<dbReference type="GO" id="GO:0098542">
    <property type="term" value="P:defense response to other organism"/>
    <property type="evidence" value="ECO:0007669"/>
    <property type="project" value="InterPro"/>
</dbReference>
<name>A0A1U7YTC9_NELNU</name>
<dbReference type="eggNOG" id="ENOG502QZ39">
    <property type="taxonomic scope" value="Eukaryota"/>
</dbReference>
<evidence type="ECO:0000313" key="6">
    <source>
        <dbReference type="RefSeq" id="XP_010240943.1"/>
    </source>
</evidence>
<dbReference type="OMA" id="TVNSQRW"/>
<dbReference type="GeneID" id="104585682"/>
<evidence type="ECO:0000256" key="3">
    <source>
        <dbReference type="ARBA" id="ARBA00022989"/>
    </source>
</evidence>
<protein>
    <submittedName>
        <fullName evidence="6">Protein YLS9</fullName>
    </submittedName>
</protein>
<dbReference type="Proteomes" id="UP000189703">
    <property type="component" value="Unplaced"/>
</dbReference>
<dbReference type="PANTHER" id="PTHR31415">
    <property type="entry name" value="OS05G0367900 PROTEIN"/>
    <property type="match status" value="1"/>
</dbReference>
<proteinExistence type="predicted"/>
<keyword evidence="3" id="KW-1133">Transmembrane helix</keyword>
<dbReference type="PANTHER" id="PTHR31415:SF3">
    <property type="entry name" value="LATE EMBRYOGENESIS ABUNDANT (LEA) HYDROXYPROLINE-RICH GLYCOPROTEIN FAMILY"/>
    <property type="match status" value="1"/>
</dbReference>
<reference evidence="6" key="1">
    <citation type="submission" date="2025-08" db="UniProtKB">
        <authorList>
            <consortium name="RefSeq"/>
        </authorList>
    </citation>
    <scope>IDENTIFICATION</scope>
</reference>
<dbReference type="AlphaFoldDB" id="A0A1U7YTC9"/>
<dbReference type="GO" id="GO:0009506">
    <property type="term" value="C:plasmodesma"/>
    <property type="evidence" value="ECO:0000318"/>
    <property type="project" value="GO_Central"/>
</dbReference>
<comment type="subcellular location">
    <subcellularLocation>
        <location evidence="1">Membrane</location>
        <topology evidence="1">Single-pass membrane protein</topology>
    </subcellularLocation>
</comment>
<dbReference type="RefSeq" id="XP_010240943.1">
    <property type="nucleotide sequence ID" value="XM_010242641.2"/>
</dbReference>
<accession>A0A1U7YTC9</accession>
<evidence type="ECO:0000256" key="2">
    <source>
        <dbReference type="ARBA" id="ARBA00022692"/>
    </source>
</evidence>
<dbReference type="InterPro" id="IPR044839">
    <property type="entry name" value="NDR1-like"/>
</dbReference>
<dbReference type="GO" id="GO:0005886">
    <property type="term" value="C:plasma membrane"/>
    <property type="evidence" value="ECO:0000318"/>
    <property type="project" value="GO_Central"/>
</dbReference>
<dbReference type="Pfam" id="PF03168">
    <property type="entry name" value="LEA_2"/>
    <property type="match status" value="1"/>
</dbReference>
<keyword evidence="5" id="KW-1185">Reference proteome</keyword>
<dbReference type="Gene3D" id="2.60.40.1820">
    <property type="match status" value="1"/>
</dbReference>
<evidence type="ECO:0000313" key="5">
    <source>
        <dbReference type="Proteomes" id="UP000189703"/>
    </source>
</evidence>
<dbReference type="InterPro" id="IPR004864">
    <property type="entry name" value="LEA_2"/>
</dbReference>
<dbReference type="KEGG" id="nnu:104585682"/>
<dbReference type="OrthoDB" id="779224at2759"/>
<gene>
    <name evidence="6" type="primary">LOC104585682</name>
</gene>
<sequence length="226" mass="25656">MSNHTVIPIQATHEDPRLPPLKRQHTARYYAHRVRESLATRVSKVLCTIFLGLLFILGILAFILWLSLRPHRPRFHVIDFSVPGLSQENGFENAQISFNVTVRNPNQNIGIYFDSTGASAYYRNQRIGETPLLYPFYQPPKNTTAIPGVLSGATLNVNTERWKEFMADRATGTVLFRLDITSTIRFKVSTWDSKHHKVHASCDVSVGQDGLILPASRNKRCSLYFS</sequence>
<evidence type="ECO:0000256" key="4">
    <source>
        <dbReference type="ARBA" id="ARBA00023136"/>
    </source>
</evidence>
<keyword evidence="2" id="KW-0812">Transmembrane</keyword>